<dbReference type="Pfam" id="PF07687">
    <property type="entry name" value="M20_dimer"/>
    <property type="match status" value="1"/>
</dbReference>
<evidence type="ECO:0000313" key="4">
    <source>
        <dbReference type="EMBL" id="KKR32554.1"/>
    </source>
</evidence>
<organism evidence="4 5">
    <name type="scientific">Candidatus Gottesmanbacteria bacterium GW2011_GWC2_39_8</name>
    <dbReference type="NCBI Taxonomy" id="1618450"/>
    <lineage>
        <taxon>Bacteria</taxon>
        <taxon>Candidatus Gottesmaniibacteriota</taxon>
    </lineage>
</organism>
<evidence type="ECO:0000256" key="2">
    <source>
        <dbReference type="ARBA" id="ARBA00022801"/>
    </source>
</evidence>
<feature type="domain" description="Peptidase M20 dimerisation" evidence="3">
    <location>
        <begin position="170"/>
        <end position="260"/>
    </location>
</feature>
<dbReference type="InterPro" id="IPR050072">
    <property type="entry name" value="Peptidase_M20A"/>
</dbReference>
<reference evidence="4 5" key="1">
    <citation type="journal article" date="2015" name="Nature">
        <title>rRNA introns, odd ribosomes, and small enigmatic genomes across a large radiation of phyla.</title>
        <authorList>
            <person name="Brown C.T."/>
            <person name="Hug L.A."/>
            <person name="Thomas B.C."/>
            <person name="Sharon I."/>
            <person name="Castelle C.J."/>
            <person name="Singh A."/>
            <person name="Wilkins M.J."/>
            <person name="Williams K.H."/>
            <person name="Banfield J.F."/>
        </authorList>
    </citation>
    <scope>NUCLEOTIDE SEQUENCE [LARGE SCALE GENOMIC DNA]</scope>
</reference>
<protein>
    <submittedName>
        <fullName evidence="4">Acetylornithine deacetylase</fullName>
    </submittedName>
</protein>
<name>A0A0G0PWK7_9BACT</name>
<dbReference type="SUPFAM" id="SSF55031">
    <property type="entry name" value="Bacterial exopeptidase dimerisation domain"/>
    <property type="match status" value="1"/>
</dbReference>
<proteinExistence type="predicted"/>
<accession>A0A0G0PWK7</accession>
<dbReference type="Proteomes" id="UP000034539">
    <property type="component" value="Unassembled WGS sequence"/>
</dbReference>
<dbReference type="InterPro" id="IPR011650">
    <property type="entry name" value="Peptidase_M20_dimer"/>
</dbReference>
<keyword evidence="1" id="KW-0479">Metal-binding</keyword>
<sequence length="366" mass="40349">MSSLDIMKKIVQIKSLSGEENNLADFIMDFAKKNKISFEEESGNIILKFIKNNSKALIFNAHMDTVKPGDLSLWKYPPFGKKAGVVKSGKLYGLGASDAKASIAAFLELAKEIVKEQLKSDVFIVFVTKEEVDGSGSENFVKYFKNKYSKKYKEVSAILGEPTKLSSIEIGHRGNIFLKITTFGDGGHSSCPGKIKKHAVKEMMEVITKIEKIAGDIQKKYKDPVLGATSFCLTGITGANDSYNKVSPVCSSFWDIRTIPIIHNSIVSFLKKKLPEIKIEYIGSPTTFGLTSPNSKIVGIFKEIVPDLIVSSSPASNDICFFTNSQIPAVTFGPGNKESEHKENEYVAITNIDKSVAIYQKIINKF</sequence>
<dbReference type="InterPro" id="IPR002933">
    <property type="entry name" value="Peptidase_M20"/>
</dbReference>
<dbReference type="AlphaFoldDB" id="A0A0G0PWK7"/>
<evidence type="ECO:0000256" key="1">
    <source>
        <dbReference type="ARBA" id="ARBA00022723"/>
    </source>
</evidence>
<dbReference type="GO" id="GO:0046872">
    <property type="term" value="F:metal ion binding"/>
    <property type="evidence" value="ECO:0007669"/>
    <property type="project" value="UniProtKB-KW"/>
</dbReference>
<evidence type="ECO:0000259" key="3">
    <source>
        <dbReference type="Pfam" id="PF07687"/>
    </source>
</evidence>
<dbReference type="EMBL" id="LBXN01000039">
    <property type="protein sequence ID" value="KKR32554.1"/>
    <property type="molecule type" value="Genomic_DNA"/>
</dbReference>
<evidence type="ECO:0000313" key="5">
    <source>
        <dbReference type="Proteomes" id="UP000034539"/>
    </source>
</evidence>
<dbReference type="Gene3D" id="3.40.630.10">
    <property type="entry name" value="Zn peptidases"/>
    <property type="match status" value="1"/>
</dbReference>
<dbReference type="SUPFAM" id="SSF53187">
    <property type="entry name" value="Zn-dependent exopeptidases"/>
    <property type="match status" value="1"/>
</dbReference>
<dbReference type="PANTHER" id="PTHR43808">
    <property type="entry name" value="ACETYLORNITHINE DEACETYLASE"/>
    <property type="match status" value="1"/>
</dbReference>
<dbReference type="GO" id="GO:0016787">
    <property type="term" value="F:hydrolase activity"/>
    <property type="evidence" value="ECO:0007669"/>
    <property type="project" value="UniProtKB-KW"/>
</dbReference>
<dbReference type="InterPro" id="IPR036264">
    <property type="entry name" value="Bact_exopeptidase_dim_dom"/>
</dbReference>
<comment type="caution">
    <text evidence="4">The sequence shown here is derived from an EMBL/GenBank/DDBJ whole genome shotgun (WGS) entry which is preliminary data.</text>
</comment>
<gene>
    <name evidence="4" type="ORF">UT63_C0039G0008</name>
</gene>
<keyword evidence="2" id="KW-0378">Hydrolase</keyword>
<dbReference type="Pfam" id="PF01546">
    <property type="entry name" value="Peptidase_M20"/>
    <property type="match status" value="1"/>
</dbReference>
<dbReference type="Gene3D" id="3.30.70.360">
    <property type="match status" value="1"/>
</dbReference>